<sequence length="255" mass="28397">MIGHDPTPIYTLKLIFPKGENVLKSRKKVLKNILDYSQTQSRKSNSLTLELHDCICDMSWRFRVIQISDSFPTIQEKLAESNYLWPQQIVLECIEFQLAASNCSWPRLIARDRYKLQLATKYCGLVQLGAANCNFTRPTAIPRGQQQFHAANSNSKRPTAIRCGQVQFNAISQKPNTRGIGSDVGHPSPTLPDFLFKSGSMGGSAVVGSADRMVRLYSSFYRIAYRFGGIPSSCKSRPLSGSTILPQVIEPGSAY</sequence>
<dbReference type="Proteomes" id="UP001062846">
    <property type="component" value="Chromosome 9"/>
</dbReference>
<evidence type="ECO:0000313" key="2">
    <source>
        <dbReference type="Proteomes" id="UP001062846"/>
    </source>
</evidence>
<dbReference type="EMBL" id="CM046396">
    <property type="protein sequence ID" value="KAI8540386.1"/>
    <property type="molecule type" value="Genomic_DNA"/>
</dbReference>
<name>A0ACC0MH68_RHOML</name>
<evidence type="ECO:0000313" key="1">
    <source>
        <dbReference type="EMBL" id="KAI8540386.1"/>
    </source>
</evidence>
<organism evidence="1 2">
    <name type="scientific">Rhododendron molle</name>
    <name type="common">Chinese azalea</name>
    <name type="synonym">Azalea mollis</name>
    <dbReference type="NCBI Taxonomy" id="49168"/>
    <lineage>
        <taxon>Eukaryota</taxon>
        <taxon>Viridiplantae</taxon>
        <taxon>Streptophyta</taxon>
        <taxon>Embryophyta</taxon>
        <taxon>Tracheophyta</taxon>
        <taxon>Spermatophyta</taxon>
        <taxon>Magnoliopsida</taxon>
        <taxon>eudicotyledons</taxon>
        <taxon>Gunneridae</taxon>
        <taxon>Pentapetalae</taxon>
        <taxon>asterids</taxon>
        <taxon>Ericales</taxon>
        <taxon>Ericaceae</taxon>
        <taxon>Ericoideae</taxon>
        <taxon>Rhodoreae</taxon>
        <taxon>Rhododendron</taxon>
    </lineage>
</organism>
<protein>
    <submittedName>
        <fullName evidence="1">Uncharacterized protein</fullName>
    </submittedName>
</protein>
<comment type="caution">
    <text evidence="1">The sequence shown here is derived from an EMBL/GenBank/DDBJ whole genome shotgun (WGS) entry which is preliminary data.</text>
</comment>
<proteinExistence type="predicted"/>
<accession>A0ACC0MH68</accession>
<reference evidence="1" key="1">
    <citation type="submission" date="2022-02" db="EMBL/GenBank/DDBJ databases">
        <title>Plant Genome Project.</title>
        <authorList>
            <person name="Zhang R.-G."/>
        </authorList>
    </citation>
    <scope>NUCLEOTIDE SEQUENCE</scope>
    <source>
        <strain evidence="1">AT1</strain>
    </source>
</reference>
<gene>
    <name evidence="1" type="ORF">RHMOL_Rhmol09G0259600</name>
</gene>
<keyword evidence="2" id="KW-1185">Reference proteome</keyword>